<accession>A0A2H5QLJ1</accession>
<dbReference type="GO" id="GO:0004838">
    <property type="term" value="F:L-tyrosine-2-oxoglutarate transaminase activity"/>
    <property type="evidence" value="ECO:0007669"/>
    <property type="project" value="TreeGrafter"/>
</dbReference>
<dbReference type="STRING" id="55188.A0A2H5QLJ1"/>
<dbReference type="GO" id="GO:0006572">
    <property type="term" value="P:L-tyrosine catabolic process"/>
    <property type="evidence" value="ECO:0007669"/>
    <property type="project" value="TreeGrafter"/>
</dbReference>
<protein>
    <recommendedName>
        <fullName evidence="4">Aminotransferase class I/classII domain-containing protein</fullName>
    </recommendedName>
</protein>
<organism evidence="2 3">
    <name type="scientific">Citrus unshiu</name>
    <name type="common">Satsuma mandarin</name>
    <name type="synonym">Citrus nobilis var. unshiu</name>
    <dbReference type="NCBI Taxonomy" id="55188"/>
    <lineage>
        <taxon>Eukaryota</taxon>
        <taxon>Viridiplantae</taxon>
        <taxon>Streptophyta</taxon>
        <taxon>Embryophyta</taxon>
        <taxon>Tracheophyta</taxon>
        <taxon>Spermatophyta</taxon>
        <taxon>Magnoliopsida</taxon>
        <taxon>eudicotyledons</taxon>
        <taxon>Gunneridae</taxon>
        <taxon>Pentapetalae</taxon>
        <taxon>rosids</taxon>
        <taxon>malvids</taxon>
        <taxon>Sapindales</taxon>
        <taxon>Rutaceae</taxon>
        <taxon>Aurantioideae</taxon>
        <taxon>Citrus</taxon>
    </lineage>
</organism>
<dbReference type="PANTHER" id="PTHR45744">
    <property type="entry name" value="TYROSINE AMINOTRANSFERASE"/>
    <property type="match status" value="1"/>
</dbReference>
<dbReference type="PANTHER" id="PTHR45744:SF11">
    <property type="entry name" value="TYROSINE AMINOTRANSFERASE"/>
    <property type="match status" value="1"/>
</dbReference>
<dbReference type="InterPro" id="IPR015422">
    <property type="entry name" value="PyrdxlP-dep_Trfase_small"/>
</dbReference>
<dbReference type="Proteomes" id="UP000236630">
    <property type="component" value="Unassembled WGS sequence"/>
</dbReference>
<dbReference type="Gene3D" id="3.90.1150.10">
    <property type="entry name" value="Aspartate Aminotransferase, domain 1"/>
    <property type="match status" value="1"/>
</dbReference>
<dbReference type="InterPro" id="IPR015421">
    <property type="entry name" value="PyrdxlP-dep_Trfase_major"/>
</dbReference>
<evidence type="ECO:0000313" key="2">
    <source>
        <dbReference type="EMBL" id="GAY65473.1"/>
    </source>
</evidence>
<gene>
    <name evidence="2" type="ORF">CUMW_241350</name>
</gene>
<dbReference type="EMBL" id="BDQV01000484">
    <property type="protein sequence ID" value="GAY65473.1"/>
    <property type="molecule type" value="Genomic_DNA"/>
</dbReference>
<evidence type="ECO:0008006" key="4">
    <source>
        <dbReference type="Google" id="ProtNLM"/>
    </source>
</evidence>
<proteinExistence type="predicted"/>
<evidence type="ECO:0000313" key="3">
    <source>
        <dbReference type="Proteomes" id="UP000236630"/>
    </source>
</evidence>
<feature type="region of interest" description="Disordered" evidence="1">
    <location>
        <begin position="1"/>
        <end position="31"/>
    </location>
</feature>
<dbReference type="Gene3D" id="3.40.640.10">
    <property type="entry name" value="Type I PLP-dependent aspartate aminotransferase-like (Major domain)"/>
    <property type="match status" value="1"/>
</dbReference>
<feature type="compositionally biased region" description="Basic and acidic residues" evidence="1">
    <location>
        <begin position="18"/>
        <end position="27"/>
    </location>
</feature>
<sequence length="102" mass="11349">MENESLLHQKLSLFGVNPKKEERHNDNKTTSSAVTIRGVLTSLKENLNEKDKRPVIHLGHGDPSAFPCFRTSTVAEDAVVDALRTAHYNCYSPTFGVPSARR</sequence>
<dbReference type="AlphaFoldDB" id="A0A2H5QLJ1"/>
<comment type="caution">
    <text evidence="2">The sequence shown here is derived from an EMBL/GenBank/DDBJ whole genome shotgun (WGS) entry which is preliminary data.</text>
</comment>
<evidence type="ECO:0000256" key="1">
    <source>
        <dbReference type="SAM" id="MobiDB-lite"/>
    </source>
</evidence>
<name>A0A2H5QLJ1_CITUN</name>
<keyword evidence="3" id="KW-1185">Reference proteome</keyword>
<reference evidence="2 3" key="1">
    <citation type="journal article" date="2017" name="Front. Genet.">
        <title>Draft sequencing of the heterozygous diploid genome of Satsuma (Citrus unshiu Marc.) using a hybrid assembly approach.</title>
        <authorList>
            <person name="Shimizu T."/>
            <person name="Tanizawa Y."/>
            <person name="Mochizuki T."/>
            <person name="Nagasaki H."/>
            <person name="Yoshioka T."/>
            <person name="Toyoda A."/>
            <person name="Fujiyama A."/>
            <person name="Kaminuma E."/>
            <person name="Nakamura Y."/>
        </authorList>
    </citation>
    <scope>NUCLEOTIDE SEQUENCE [LARGE SCALE GENOMIC DNA]</scope>
    <source>
        <strain evidence="3">cv. Miyagawa wase</strain>
    </source>
</reference>